<dbReference type="EMBL" id="NMUH01009923">
    <property type="protein sequence ID" value="MQM20538.1"/>
    <property type="molecule type" value="Genomic_DNA"/>
</dbReference>
<reference evidence="1" key="1">
    <citation type="submission" date="2017-07" db="EMBL/GenBank/DDBJ databases">
        <title>Taro Niue Genome Assembly and Annotation.</title>
        <authorList>
            <person name="Atibalentja N."/>
            <person name="Keating K."/>
            <person name="Fields C.J."/>
        </authorList>
    </citation>
    <scope>NUCLEOTIDE SEQUENCE</scope>
    <source>
        <strain evidence="1">Niue_2</strain>
        <tissue evidence="1">Leaf</tissue>
    </source>
</reference>
<gene>
    <name evidence="1" type="ORF">Taro_053560</name>
</gene>
<name>A0A843XLC8_COLES</name>
<keyword evidence="2" id="KW-1185">Reference proteome</keyword>
<organism evidence="1 2">
    <name type="scientific">Colocasia esculenta</name>
    <name type="common">Wild taro</name>
    <name type="synonym">Arum esculentum</name>
    <dbReference type="NCBI Taxonomy" id="4460"/>
    <lineage>
        <taxon>Eukaryota</taxon>
        <taxon>Viridiplantae</taxon>
        <taxon>Streptophyta</taxon>
        <taxon>Embryophyta</taxon>
        <taxon>Tracheophyta</taxon>
        <taxon>Spermatophyta</taxon>
        <taxon>Magnoliopsida</taxon>
        <taxon>Liliopsida</taxon>
        <taxon>Araceae</taxon>
        <taxon>Aroideae</taxon>
        <taxon>Colocasieae</taxon>
        <taxon>Colocasia</taxon>
    </lineage>
</organism>
<evidence type="ECO:0000313" key="2">
    <source>
        <dbReference type="Proteomes" id="UP000652761"/>
    </source>
</evidence>
<protein>
    <submittedName>
        <fullName evidence="1">Uncharacterized protein</fullName>
    </submittedName>
</protein>
<accession>A0A843XLC8</accession>
<proteinExistence type="predicted"/>
<comment type="caution">
    <text evidence="1">The sequence shown here is derived from an EMBL/GenBank/DDBJ whole genome shotgun (WGS) entry which is preliminary data.</text>
</comment>
<evidence type="ECO:0000313" key="1">
    <source>
        <dbReference type="EMBL" id="MQM20538.1"/>
    </source>
</evidence>
<dbReference type="AlphaFoldDB" id="A0A843XLC8"/>
<dbReference type="Proteomes" id="UP000652761">
    <property type="component" value="Unassembled WGS sequence"/>
</dbReference>
<sequence>MCNLSCSGGDRLSVAFPSAFQSPSFNRGGGWLVSKFVRGRSLQLGTRPVLLCGSWPYGPLGCGTWGGSTPRALPSDEERDGSICHVLYLKATPDVSLSGCDRIPVAFCLRVAMVWFGWFLLACLGVRPSDAERHRSIRRVQIRSRHPGRRNLVATCWSSPSCSEGDATVVAFRLLGFCSTWWCSGFSGHAMCVGVGRRPFWGFPEGVPCVLVPAELVLVTSQQCCFYGGCHASSLSPGAKLLPLPGTLIPARLCQRVLLRAAGVLEFRTQSGGENGGDNGFCRLESSLSWLVVALIRCGPASPSHSLALRWFQSHVGRSGVGPQLGRDAVVCGCVLGCGSLASLYRGGRSRWLATWRSGMCVLLLAAYGGGLCALVLGVSRGDTWLFLPDLVEVRDVGACVVRLWSHVVAPVFRKLLCLSGCVPRMYELKKGSATLGS</sequence>